<gene>
    <name evidence="1" type="ordered locus">CLJ_B2047</name>
</gene>
<protein>
    <recommendedName>
        <fullName evidence="2">Integrase</fullName>
    </recommendedName>
</protein>
<reference evidence="1" key="2">
    <citation type="submission" date="2009-08" db="EMBL/GenBank/DDBJ databases">
        <title>Genome sequence of Clostridium botulinum Ba4 strain 657.</title>
        <authorList>
            <person name="Shrivastava S."/>
            <person name="Brown J.L."/>
            <person name="Bruce D."/>
            <person name="Detter C."/>
            <person name="Munk C."/>
            <person name="Smith L.A."/>
            <person name="Smith T.J."/>
            <person name="Sutton G."/>
            <person name="Brettin T.S."/>
        </authorList>
    </citation>
    <scope>NUCLEOTIDE SEQUENCE</scope>
    <source>
        <strain evidence="1">657</strain>
    </source>
</reference>
<organism evidence="1">
    <name type="scientific">Clostridium botulinum (strain 657 / Type Ba4)</name>
    <dbReference type="NCBI Taxonomy" id="515621"/>
    <lineage>
        <taxon>Bacteria</taxon>
        <taxon>Bacillati</taxon>
        <taxon>Bacillota</taxon>
        <taxon>Clostridia</taxon>
        <taxon>Eubacteriales</taxon>
        <taxon>Clostridiaceae</taxon>
        <taxon>Clostridium</taxon>
    </lineage>
</organism>
<evidence type="ECO:0008006" key="2">
    <source>
        <dbReference type="Google" id="ProtNLM"/>
    </source>
</evidence>
<proteinExistence type="predicted"/>
<dbReference type="RefSeq" id="WP_003362496.1">
    <property type="nucleotide sequence ID" value="NC_012658.1"/>
</dbReference>
<evidence type="ECO:0000313" key="1">
    <source>
        <dbReference type="EMBL" id="ACQ52425.1"/>
    </source>
</evidence>
<dbReference type="AlphaFoldDB" id="A0A3F2ZQP0"/>
<dbReference type="KEGG" id="cbi:CLJ_B2047"/>
<sequence>MPKVIKRQKKIVDLIEDFLGYYSYKNLSNRTIKLYNQTKYSI</sequence>
<name>A0A3F2ZQP0_CLOB6</name>
<dbReference type="EMBL" id="CP001083">
    <property type="protein sequence ID" value="ACQ52425.1"/>
    <property type="molecule type" value="Genomic_DNA"/>
</dbReference>
<reference evidence="1" key="1">
    <citation type="journal article" date="2007" name="PLoS ONE">
        <title>Analysis of the neurotoxin complex genes in Clostridium botulinum A1-A4 and B1 strains: BoNT/A3, /Ba4 and /B1 clusters are located within plasmids.</title>
        <authorList>
            <person name="Smith T.J."/>
            <person name="Hill K.K."/>
            <person name="Foley B.T."/>
            <person name="Detter J.C."/>
            <person name="Munk A.C."/>
            <person name="Bruce D.C."/>
            <person name="Doggett N.A."/>
            <person name="Smith L.A."/>
            <person name="Marks J.D."/>
            <person name="Xie G."/>
            <person name="Brettin T.S."/>
        </authorList>
    </citation>
    <scope>NUCLEOTIDE SEQUENCE [LARGE SCALE GENOMIC DNA]</scope>
    <source>
        <strain evidence="1">657</strain>
    </source>
</reference>
<dbReference type="Proteomes" id="UP000002333">
    <property type="component" value="Chromosome"/>
</dbReference>
<accession>A0A3F2ZQP0</accession>